<dbReference type="InterPro" id="IPR036770">
    <property type="entry name" value="Ankyrin_rpt-contain_sf"/>
</dbReference>
<dbReference type="Gene3D" id="1.25.40.20">
    <property type="entry name" value="Ankyrin repeat-containing domain"/>
    <property type="match status" value="1"/>
</dbReference>
<dbReference type="Pfam" id="PF13637">
    <property type="entry name" value="Ank_4"/>
    <property type="match status" value="1"/>
</dbReference>
<dbReference type="EMBL" id="CP138584">
    <property type="protein sequence ID" value="WPH01191.1"/>
    <property type="molecule type" value="Genomic_DNA"/>
</dbReference>
<name>A0AAQ3R4R1_9PEZI</name>
<dbReference type="Proteomes" id="UP001303373">
    <property type="component" value="Chromosome 5"/>
</dbReference>
<evidence type="ECO:0000313" key="2">
    <source>
        <dbReference type="Proteomes" id="UP001303373"/>
    </source>
</evidence>
<evidence type="ECO:0008006" key="3">
    <source>
        <dbReference type="Google" id="ProtNLM"/>
    </source>
</evidence>
<dbReference type="InterPro" id="IPR002110">
    <property type="entry name" value="Ankyrin_rpt"/>
</dbReference>
<dbReference type="SUPFAM" id="SSF48403">
    <property type="entry name" value="Ankyrin repeat"/>
    <property type="match status" value="1"/>
</dbReference>
<evidence type="ECO:0000313" key="1">
    <source>
        <dbReference type="EMBL" id="WPH01191.1"/>
    </source>
</evidence>
<reference evidence="1 2" key="1">
    <citation type="submission" date="2023-11" db="EMBL/GenBank/DDBJ databases">
        <title>An acidophilic fungus is an integral part of prey digestion in a carnivorous sundew plant.</title>
        <authorList>
            <person name="Tsai I.J."/>
        </authorList>
    </citation>
    <scope>NUCLEOTIDE SEQUENCE [LARGE SCALE GENOMIC DNA]</scope>
    <source>
        <strain evidence="1">169a</strain>
    </source>
</reference>
<keyword evidence="2" id="KW-1185">Reference proteome</keyword>
<sequence>MANFILPPSLYDVFLESVHFGTPEDARHTITYHLNGPPQAVTKAKRSLSHVLAKIISLRKRELLDLLLEPIVEHGVPIIGNAVKAAAALPLDEATYYLDALFALGWDVNEPISNAEPPVLRYAMLKRVIIDLTVYSLALHNISLVRWLLKKGADPNAPADIDYSALSIAVSRSKFRTVKLLLEHAQHSHNGHLVYYATLRDDPKEAMRMIKLVYKYNKPIDDIL</sequence>
<dbReference type="AlphaFoldDB" id="A0AAQ3R4R1"/>
<protein>
    <recommendedName>
        <fullName evidence="3">Ankyrin repeat protein</fullName>
    </recommendedName>
</protein>
<accession>A0AAQ3R4R1</accession>
<proteinExistence type="predicted"/>
<organism evidence="1 2">
    <name type="scientific">Acrodontium crateriforme</name>
    <dbReference type="NCBI Taxonomy" id="150365"/>
    <lineage>
        <taxon>Eukaryota</taxon>
        <taxon>Fungi</taxon>
        <taxon>Dikarya</taxon>
        <taxon>Ascomycota</taxon>
        <taxon>Pezizomycotina</taxon>
        <taxon>Dothideomycetes</taxon>
        <taxon>Dothideomycetidae</taxon>
        <taxon>Mycosphaerellales</taxon>
        <taxon>Teratosphaeriaceae</taxon>
        <taxon>Acrodontium</taxon>
    </lineage>
</organism>
<gene>
    <name evidence="1" type="ORF">R9X50_00402700</name>
</gene>